<dbReference type="Pfam" id="PF13377">
    <property type="entry name" value="Peripla_BP_3"/>
    <property type="match status" value="1"/>
</dbReference>
<dbReference type="Pfam" id="PF12833">
    <property type="entry name" value="HTH_18"/>
    <property type="match status" value="1"/>
</dbReference>
<dbReference type="InterPro" id="IPR046335">
    <property type="entry name" value="LacI/GalR-like_sensor"/>
</dbReference>
<dbReference type="SUPFAM" id="SSF46689">
    <property type="entry name" value="Homeodomain-like"/>
    <property type="match status" value="1"/>
</dbReference>
<evidence type="ECO:0000259" key="4">
    <source>
        <dbReference type="PROSITE" id="PS01124"/>
    </source>
</evidence>
<dbReference type="PANTHER" id="PTHR30146:SF24">
    <property type="entry name" value="XYLOSE OPERON REGULATORY PROTEIN"/>
    <property type="match status" value="1"/>
</dbReference>
<sequence length="384" mass="43152">MAKKAKSVALLIESSNSYSRGMLQGIAAYMHENEQWSIRLPEQERDAPPPPWLKDWKGDGIIARIENEQIADALRNTKVPVVDVSAARRLPRVPWVEIDEAGIAEAAFNHLRERGFENLAFCGEARFKWSELRQGAFVERAAQEGFACHVFKPPAPIRGRVSLDREGKAIAKWLKSLPRPTALLACYDLKARQILDICWEIDIKVPEDLALLGVDNDEVLCDLATPPLSSVIPAAKKIGFAAAHSLDCLMKGEELEQHCRLIGPIGVATRQSTDILAIEDPDVAAALRFIRDHHSEQINVQDVMGVIPVSRRSLEVRFRKTVGRTIYQEIVRRRIDRICQLLNGSKLSLAQIAQRTGFESEEYMSVAFRRAKGMPPGRYRKSQF</sequence>
<feature type="domain" description="HTH araC/xylS-type" evidence="4">
    <location>
        <begin position="284"/>
        <end position="382"/>
    </location>
</feature>
<dbReference type="InterPro" id="IPR009057">
    <property type="entry name" value="Homeodomain-like_sf"/>
</dbReference>
<accession>A0A7W5DXB2</accession>
<dbReference type="InterPro" id="IPR054031">
    <property type="entry name" value="XylR_PBP1"/>
</dbReference>
<dbReference type="Gene3D" id="1.10.10.60">
    <property type="entry name" value="Homeodomain-like"/>
    <property type="match status" value="1"/>
</dbReference>
<protein>
    <submittedName>
        <fullName evidence="5">LacI family transcriptional regulator</fullName>
    </submittedName>
</protein>
<reference evidence="5 6" key="1">
    <citation type="submission" date="2020-08" db="EMBL/GenBank/DDBJ databases">
        <title>Genomic Encyclopedia of Type Strains, Phase III (KMG-III): the genomes of soil and plant-associated and newly described type strains.</title>
        <authorList>
            <person name="Whitman W."/>
        </authorList>
    </citation>
    <scope>NUCLEOTIDE SEQUENCE [LARGE SCALE GENOMIC DNA]</scope>
    <source>
        <strain evidence="5 6">CECT 8075</strain>
    </source>
</reference>
<dbReference type="Gene3D" id="3.40.50.2300">
    <property type="match status" value="2"/>
</dbReference>
<dbReference type="InterPro" id="IPR018060">
    <property type="entry name" value="HTH_AraC"/>
</dbReference>
<dbReference type="CDD" id="cd01543">
    <property type="entry name" value="PBP1_XylR"/>
    <property type="match status" value="1"/>
</dbReference>
<evidence type="ECO:0000256" key="2">
    <source>
        <dbReference type="ARBA" id="ARBA00023125"/>
    </source>
</evidence>
<dbReference type="EMBL" id="JACHXU010000005">
    <property type="protein sequence ID" value="MBB3205924.1"/>
    <property type="molecule type" value="Genomic_DNA"/>
</dbReference>
<evidence type="ECO:0000256" key="3">
    <source>
        <dbReference type="ARBA" id="ARBA00023163"/>
    </source>
</evidence>
<dbReference type="SMART" id="SM00342">
    <property type="entry name" value="HTH_ARAC"/>
    <property type="match status" value="1"/>
</dbReference>
<keyword evidence="2" id="KW-0238">DNA-binding</keyword>
<proteinExistence type="predicted"/>
<dbReference type="GO" id="GO:0000976">
    <property type="term" value="F:transcription cis-regulatory region binding"/>
    <property type="evidence" value="ECO:0007669"/>
    <property type="project" value="TreeGrafter"/>
</dbReference>
<dbReference type="GO" id="GO:0003700">
    <property type="term" value="F:DNA-binding transcription factor activity"/>
    <property type="evidence" value="ECO:0007669"/>
    <property type="project" value="InterPro"/>
</dbReference>
<dbReference type="AlphaFoldDB" id="A0A7W5DXB2"/>
<keyword evidence="6" id="KW-1185">Reference proteome</keyword>
<evidence type="ECO:0000313" key="6">
    <source>
        <dbReference type="Proteomes" id="UP000536179"/>
    </source>
</evidence>
<dbReference type="Pfam" id="PF22177">
    <property type="entry name" value="PBP1_XylR"/>
    <property type="match status" value="1"/>
</dbReference>
<name>A0A7W5DXB2_9BACT</name>
<gene>
    <name evidence="5" type="ORF">FHS27_001732</name>
</gene>
<dbReference type="PROSITE" id="PS01124">
    <property type="entry name" value="HTH_ARAC_FAMILY_2"/>
    <property type="match status" value="1"/>
</dbReference>
<organism evidence="5 6">
    <name type="scientific">Aporhodopirellula rubra</name>
    <dbReference type="NCBI Taxonomy" id="980271"/>
    <lineage>
        <taxon>Bacteria</taxon>
        <taxon>Pseudomonadati</taxon>
        <taxon>Planctomycetota</taxon>
        <taxon>Planctomycetia</taxon>
        <taxon>Pirellulales</taxon>
        <taxon>Pirellulaceae</taxon>
        <taxon>Aporhodopirellula</taxon>
    </lineage>
</organism>
<dbReference type="InterPro" id="IPR028082">
    <property type="entry name" value="Peripla_BP_I"/>
</dbReference>
<dbReference type="SUPFAM" id="SSF53822">
    <property type="entry name" value="Periplasmic binding protein-like I"/>
    <property type="match status" value="1"/>
</dbReference>
<evidence type="ECO:0000313" key="5">
    <source>
        <dbReference type="EMBL" id="MBB3205924.1"/>
    </source>
</evidence>
<keyword evidence="1" id="KW-0805">Transcription regulation</keyword>
<dbReference type="PANTHER" id="PTHR30146">
    <property type="entry name" value="LACI-RELATED TRANSCRIPTIONAL REPRESSOR"/>
    <property type="match status" value="1"/>
</dbReference>
<comment type="caution">
    <text evidence="5">The sequence shown here is derived from an EMBL/GenBank/DDBJ whole genome shotgun (WGS) entry which is preliminary data.</text>
</comment>
<dbReference type="Proteomes" id="UP000536179">
    <property type="component" value="Unassembled WGS sequence"/>
</dbReference>
<dbReference type="RefSeq" id="WP_184304007.1">
    <property type="nucleotide sequence ID" value="NZ_JACHXU010000005.1"/>
</dbReference>
<evidence type="ECO:0000256" key="1">
    <source>
        <dbReference type="ARBA" id="ARBA00023015"/>
    </source>
</evidence>
<keyword evidence="3" id="KW-0804">Transcription</keyword>